<dbReference type="Gene3D" id="3.40.190.290">
    <property type="match status" value="1"/>
</dbReference>
<dbReference type="NCBIfam" id="NF002964">
    <property type="entry name" value="PRK03635.1"/>
    <property type="match status" value="1"/>
</dbReference>
<keyword evidence="2" id="KW-0805">Transcription regulation</keyword>
<reference evidence="6" key="1">
    <citation type="submission" date="2021-03" db="EMBL/GenBank/DDBJ databases">
        <title>Complete Genome of Pseudoalteromonas xiamenensis STKMTI.2, a new potential marine bacterium producing anti-Vibrio compounds.</title>
        <authorList>
            <person name="Handayani D.P."/>
            <person name="Isnansetyo A."/>
            <person name="Istiqomah I."/>
            <person name="Jumina J."/>
        </authorList>
    </citation>
    <scope>NUCLEOTIDE SEQUENCE</scope>
    <source>
        <strain evidence="6">STKMTI.2</strain>
    </source>
</reference>
<keyword evidence="3" id="KW-0238">DNA-binding</keyword>
<evidence type="ECO:0000259" key="5">
    <source>
        <dbReference type="PROSITE" id="PS50931"/>
    </source>
</evidence>
<evidence type="ECO:0000313" key="7">
    <source>
        <dbReference type="Proteomes" id="UP000664904"/>
    </source>
</evidence>
<dbReference type="InterPro" id="IPR005119">
    <property type="entry name" value="LysR_subst-bd"/>
</dbReference>
<feature type="domain" description="HTH lysR-type" evidence="5">
    <location>
        <begin position="1"/>
        <end position="40"/>
    </location>
</feature>
<dbReference type="RefSeq" id="WP_208842260.1">
    <property type="nucleotide sequence ID" value="NZ_CP072133.1"/>
</dbReference>
<evidence type="ECO:0000313" key="6">
    <source>
        <dbReference type="EMBL" id="QTH70676.1"/>
    </source>
</evidence>
<comment type="similarity">
    <text evidence="1">Belongs to the LysR transcriptional regulatory family.</text>
</comment>
<accession>A0A975HK55</accession>
<dbReference type="GO" id="GO:0003700">
    <property type="term" value="F:DNA-binding transcription factor activity"/>
    <property type="evidence" value="ECO:0007669"/>
    <property type="project" value="InterPro"/>
</dbReference>
<dbReference type="Gene3D" id="1.10.10.10">
    <property type="entry name" value="Winged helix-like DNA-binding domain superfamily/Winged helix DNA-binding domain"/>
    <property type="match status" value="1"/>
</dbReference>
<evidence type="ECO:0000256" key="1">
    <source>
        <dbReference type="ARBA" id="ARBA00009437"/>
    </source>
</evidence>
<organism evidence="6 7">
    <name type="scientific">Pseudoalteromonas xiamenensis</name>
    <dbReference type="NCBI Taxonomy" id="882626"/>
    <lineage>
        <taxon>Bacteria</taxon>
        <taxon>Pseudomonadati</taxon>
        <taxon>Pseudomonadota</taxon>
        <taxon>Gammaproteobacteria</taxon>
        <taxon>Alteromonadales</taxon>
        <taxon>Pseudoalteromonadaceae</taxon>
        <taxon>Pseudoalteromonas</taxon>
    </lineage>
</organism>
<name>A0A975HK55_9GAMM</name>
<evidence type="ECO:0000256" key="2">
    <source>
        <dbReference type="ARBA" id="ARBA00023015"/>
    </source>
</evidence>
<dbReference type="Proteomes" id="UP000664904">
    <property type="component" value="Chromosome"/>
</dbReference>
<proteinExistence type="inferred from homology"/>
<dbReference type="InterPro" id="IPR000847">
    <property type="entry name" value="LysR_HTH_N"/>
</dbReference>
<dbReference type="SUPFAM" id="SSF46785">
    <property type="entry name" value="Winged helix' DNA-binding domain"/>
    <property type="match status" value="1"/>
</dbReference>
<dbReference type="InterPro" id="IPR017685">
    <property type="entry name" value="ArgP"/>
</dbReference>
<sequence>MNFVARHLHITQSAVSQRIRHLEEYVGQTLIVRTTPLRLTEAGFKVLQHVQKLELLENQLERDLNFEHKSGPINFTIGVNADSLSTWFWQALEPLLKTYHYTFDLVKADQDQTINLMKQGLTQAVVTTHPTPLQGAKSVYLGKMIYLLVASPAFIEQFFQKGVTKQTLKVAPTAIYDRDDDLTFDFMEKYFDISQEHVPYHTFPSVESFERLVLADAGYALIPELQAARYLASGELISLAPEKTMPVPFYLHHWQLNNDELNHVIETITHAGRRLLIS</sequence>
<dbReference type="EMBL" id="CP072133">
    <property type="protein sequence ID" value="QTH70676.1"/>
    <property type="molecule type" value="Genomic_DNA"/>
</dbReference>
<dbReference type="GO" id="GO:0003677">
    <property type="term" value="F:DNA binding"/>
    <property type="evidence" value="ECO:0007669"/>
    <property type="project" value="UniProtKB-KW"/>
</dbReference>
<dbReference type="AlphaFoldDB" id="A0A975HK55"/>
<protein>
    <submittedName>
        <fullName evidence="6">LysR family transcriptional regulator ArgP</fullName>
    </submittedName>
</protein>
<dbReference type="InterPro" id="IPR050176">
    <property type="entry name" value="LTTR"/>
</dbReference>
<dbReference type="NCBIfam" id="TIGR03298">
    <property type="entry name" value="argP"/>
    <property type="match status" value="1"/>
</dbReference>
<dbReference type="Pfam" id="PF03466">
    <property type="entry name" value="LysR_substrate"/>
    <property type="match status" value="1"/>
</dbReference>
<dbReference type="Pfam" id="PF00126">
    <property type="entry name" value="HTH_1"/>
    <property type="match status" value="1"/>
</dbReference>
<keyword evidence="7" id="KW-1185">Reference proteome</keyword>
<evidence type="ECO:0000256" key="4">
    <source>
        <dbReference type="ARBA" id="ARBA00023163"/>
    </source>
</evidence>
<gene>
    <name evidence="6" type="ORF">J5O05_12125</name>
</gene>
<dbReference type="PROSITE" id="PS50931">
    <property type="entry name" value="HTH_LYSR"/>
    <property type="match status" value="1"/>
</dbReference>
<dbReference type="InterPro" id="IPR036390">
    <property type="entry name" value="WH_DNA-bd_sf"/>
</dbReference>
<dbReference type="PANTHER" id="PTHR30579">
    <property type="entry name" value="TRANSCRIPTIONAL REGULATOR"/>
    <property type="match status" value="1"/>
</dbReference>
<dbReference type="PRINTS" id="PR00039">
    <property type="entry name" value="HTHLYSR"/>
</dbReference>
<dbReference type="PANTHER" id="PTHR30579:SF2">
    <property type="entry name" value="HTH-TYPE TRANSCRIPTIONAL REGULATOR ARGP"/>
    <property type="match status" value="1"/>
</dbReference>
<keyword evidence="4" id="KW-0804">Transcription</keyword>
<evidence type="ECO:0000256" key="3">
    <source>
        <dbReference type="ARBA" id="ARBA00023125"/>
    </source>
</evidence>
<dbReference type="SUPFAM" id="SSF53850">
    <property type="entry name" value="Periplasmic binding protein-like II"/>
    <property type="match status" value="1"/>
</dbReference>
<dbReference type="KEGG" id="pxi:J5O05_12125"/>
<dbReference type="InterPro" id="IPR036388">
    <property type="entry name" value="WH-like_DNA-bd_sf"/>
</dbReference>